<evidence type="ECO:0000256" key="3">
    <source>
        <dbReference type="ARBA" id="ARBA00023015"/>
    </source>
</evidence>
<name>A0A5M3N457_CONPW</name>
<keyword evidence="10" id="KW-1185">Reference proteome</keyword>
<dbReference type="OMA" id="RADRMDI"/>
<dbReference type="GeneID" id="19207045"/>
<reference evidence="10" key="1">
    <citation type="journal article" date="2012" name="Science">
        <title>The Paleozoic origin of enzymatic lignin decomposition reconstructed from 31 fungal genomes.</title>
        <authorList>
            <person name="Floudas D."/>
            <person name="Binder M."/>
            <person name="Riley R."/>
            <person name="Barry K."/>
            <person name="Blanchette R.A."/>
            <person name="Henrissat B."/>
            <person name="Martinez A.T."/>
            <person name="Otillar R."/>
            <person name="Spatafora J.W."/>
            <person name="Yadav J.S."/>
            <person name="Aerts A."/>
            <person name="Benoit I."/>
            <person name="Boyd A."/>
            <person name="Carlson A."/>
            <person name="Copeland A."/>
            <person name="Coutinho P.M."/>
            <person name="de Vries R.P."/>
            <person name="Ferreira P."/>
            <person name="Findley K."/>
            <person name="Foster B."/>
            <person name="Gaskell J."/>
            <person name="Glotzer D."/>
            <person name="Gorecki P."/>
            <person name="Heitman J."/>
            <person name="Hesse C."/>
            <person name="Hori C."/>
            <person name="Igarashi K."/>
            <person name="Jurgens J.A."/>
            <person name="Kallen N."/>
            <person name="Kersten P."/>
            <person name="Kohler A."/>
            <person name="Kuees U."/>
            <person name="Kumar T.K.A."/>
            <person name="Kuo A."/>
            <person name="LaButti K."/>
            <person name="Larrondo L.F."/>
            <person name="Lindquist E."/>
            <person name="Ling A."/>
            <person name="Lombard V."/>
            <person name="Lucas S."/>
            <person name="Lundell T."/>
            <person name="Martin R."/>
            <person name="McLaughlin D.J."/>
            <person name="Morgenstern I."/>
            <person name="Morin E."/>
            <person name="Murat C."/>
            <person name="Nagy L.G."/>
            <person name="Nolan M."/>
            <person name="Ohm R.A."/>
            <person name="Patyshakuliyeva A."/>
            <person name="Rokas A."/>
            <person name="Ruiz-Duenas F.J."/>
            <person name="Sabat G."/>
            <person name="Salamov A."/>
            <person name="Samejima M."/>
            <person name="Schmutz J."/>
            <person name="Slot J.C."/>
            <person name="St John F."/>
            <person name="Stenlid J."/>
            <person name="Sun H."/>
            <person name="Sun S."/>
            <person name="Syed K."/>
            <person name="Tsang A."/>
            <person name="Wiebenga A."/>
            <person name="Young D."/>
            <person name="Pisabarro A."/>
            <person name="Eastwood D.C."/>
            <person name="Martin F."/>
            <person name="Cullen D."/>
            <person name="Grigoriev I.V."/>
            <person name="Hibbett D.S."/>
        </authorList>
    </citation>
    <scope>NUCLEOTIDE SEQUENCE [LARGE SCALE GENOMIC DNA]</scope>
    <source>
        <strain evidence="10">RWD-64-598 SS2</strain>
    </source>
</reference>
<sequence length="123" mass="13203">MSTSTIPSSLFESLYEKLSVVLQLTQSSEGVTTPQARQALLQATNDFKNALSQAKDYASSLPGGELSVMDQDEVIEMLTKLKEHKREQLAQFSSRALGSDQPTDSTEGGTMDIDSTASTPVAS</sequence>
<dbReference type="GO" id="GO:0016592">
    <property type="term" value="C:mediator complex"/>
    <property type="evidence" value="ECO:0007669"/>
    <property type="project" value="InterPro"/>
</dbReference>
<dbReference type="OrthoDB" id="2563275at2759"/>
<comment type="subcellular location">
    <subcellularLocation>
        <location evidence="1 7">Nucleus</location>
    </subcellularLocation>
</comment>
<evidence type="ECO:0000256" key="4">
    <source>
        <dbReference type="ARBA" id="ARBA00023159"/>
    </source>
</evidence>
<keyword evidence="5 7" id="KW-0804">Transcription</keyword>
<protein>
    <recommendedName>
        <fullName evidence="7">Mediator of RNA polymerase II transcription subunit 9</fullName>
    </recommendedName>
    <alternativeName>
        <fullName evidence="7">Mediator complex subunit 9</fullName>
    </alternativeName>
</protein>
<keyword evidence="6 7" id="KW-0539">Nucleus</keyword>
<evidence type="ECO:0000256" key="2">
    <source>
        <dbReference type="ARBA" id="ARBA00008089"/>
    </source>
</evidence>
<dbReference type="InterPro" id="IPR011425">
    <property type="entry name" value="Med9"/>
</dbReference>
<comment type="subunit">
    <text evidence="7">Component of the Mediator complex.</text>
</comment>
<accession>A0A5M3N457</accession>
<evidence type="ECO:0000256" key="6">
    <source>
        <dbReference type="ARBA" id="ARBA00023242"/>
    </source>
</evidence>
<evidence type="ECO:0000313" key="9">
    <source>
        <dbReference type="EMBL" id="EIW86209.1"/>
    </source>
</evidence>
<dbReference type="KEGG" id="cput:CONPUDRAFT_45075"/>
<dbReference type="GO" id="GO:0006357">
    <property type="term" value="P:regulation of transcription by RNA polymerase II"/>
    <property type="evidence" value="ECO:0007669"/>
    <property type="project" value="InterPro"/>
</dbReference>
<comment type="similarity">
    <text evidence="2 7">Belongs to the Mediator complex subunit 9 family.</text>
</comment>
<evidence type="ECO:0000256" key="7">
    <source>
        <dbReference type="RuleBase" id="RU364145"/>
    </source>
</evidence>
<dbReference type="Proteomes" id="UP000053558">
    <property type="component" value="Unassembled WGS sequence"/>
</dbReference>
<feature type="region of interest" description="Disordered" evidence="8">
    <location>
        <begin position="90"/>
        <end position="123"/>
    </location>
</feature>
<comment type="caution">
    <text evidence="9">The sequence shown here is derived from an EMBL/GenBank/DDBJ whole genome shotgun (WGS) entry which is preliminary data.</text>
</comment>
<dbReference type="Pfam" id="PF07544">
    <property type="entry name" value="Med9"/>
    <property type="match status" value="1"/>
</dbReference>
<dbReference type="AlphaFoldDB" id="A0A5M3N457"/>
<evidence type="ECO:0000256" key="8">
    <source>
        <dbReference type="SAM" id="MobiDB-lite"/>
    </source>
</evidence>
<proteinExistence type="inferred from homology"/>
<comment type="function">
    <text evidence="7">Component of the Mediator complex, a coactivator involved in the regulated transcription of nearly all RNA polymerase II-dependent genes. Mediator functions as a bridge to convey information from gene-specific regulatory proteins to the basal RNA polymerase II transcription machinery. Mediator is recruited to promoters by direct interactions with regulatory proteins and serves as a scaffold for the assembly of a functional preinitiation complex with RNA polymerase II and the general transcription factors.</text>
</comment>
<dbReference type="EMBL" id="JH711573">
    <property type="protein sequence ID" value="EIW86209.1"/>
    <property type="molecule type" value="Genomic_DNA"/>
</dbReference>
<keyword evidence="4 7" id="KW-0010">Activator</keyword>
<dbReference type="RefSeq" id="XP_007762494.1">
    <property type="nucleotide sequence ID" value="XM_007764304.1"/>
</dbReference>
<evidence type="ECO:0000313" key="10">
    <source>
        <dbReference type="Proteomes" id="UP000053558"/>
    </source>
</evidence>
<evidence type="ECO:0000256" key="5">
    <source>
        <dbReference type="ARBA" id="ARBA00023163"/>
    </source>
</evidence>
<organism evidence="9 10">
    <name type="scientific">Coniophora puteana (strain RWD-64-598)</name>
    <name type="common">Brown rot fungus</name>
    <dbReference type="NCBI Taxonomy" id="741705"/>
    <lineage>
        <taxon>Eukaryota</taxon>
        <taxon>Fungi</taxon>
        <taxon>Dikarya</taxon>
        <taxon>Basidiomycota</taxon>
        <taxon>Agaricomycotina</taxon>
        <taxon>Agaricomycetes</taxon>
        <taxon>Agaricomycetidae</taxon>
        <taxon>Boletales</taxon>
        <taxon>Coniophorineae</taxon>
        <taxon>Coniophoraceae</taxon>
        <taxon>Coniophora</taxon>
    </lineage>
</organism>
<keyword evidence="3 7" id="KW-0805">Transcription regulation</keyword>
<dbReference type="GO" id="GO:0003712">
    <property type="term" value="F:transcription coregulator activity"/>
    <property type="evidence" value="ECO:0007669"/>
    <property type="project" value="InterPro"/>
</dbReference>
<gene>
    <name evidence="7" type="primary">MED9</name>
    <name evidence="9" type="ORF">CONPUDRAFT_45075</name>
</gene>
<evidence type="ECO:0000256" key="1">
    <source>
        <dbReference type="ARBA" id="ARBA00004123"/>
    </source>
</evidence>